<organism evidence="2 3">
    <name type="scientific">Olpidium bornovanus</name>
    <dbReference type="NCBI Taxonomy" id="278681"/>
    <lineage>
        <taxon>Eukaryota</taxon>
        <taxon>Fungi</taxon>
        <taxon>Fungi incertae sedis</taxon>
        <taxon>Olpidiomycota</taxon>
        <taxon>Olpidiomycotina</taxon>
        <taxon>Olpidiomycetes</taxon>
        <taxon>Olpidiales</taxon>
        <taxon>Olpidiaceae</taxon>
        <taxon>Olpidium</taxon>
    </lineage>
</organism>
<dbReference type="Pfam" id="PF21730">
    <property type="entry name" value="Vma22_CCDC115"/>
    <property type="match status" value="1"/>
</dbReference>
<sequence length="170" mass="17542">SISSIAASAAKVQETAAAASGDEADVGNDAHVSRPDSVSYPILVTRVNIFQSKAAGDGGASHSGSTATSRRQRLNVLSSDADNAAEGEVPLGTVTNDPSATMARDPIQWFGGLLAPASLRSAQKNFKQGERFVVLASSFHLSAPSACLCLDVSTLVPPAKSKFPCNRSRV</sequence>
<dbReference type="OrthoDB" id="408631at2759"/>
<protein>
    <submittedName>
        <fullName evidence="2">Uncharacterized protein</fullName>
    </submittedName>
</protein>
<accession>A0A8H8DL39</accession>
<dbReference type="GO" id="GO:0070072">
    <property type="term" value="P:vacuolar proton-transporting V-type ATPase complex assembly"/>
    <property type="evidence" value="ECO:0007669"/>
    <property type="project" value="InterPro"/>
</dbReference>
<dbReference type="AlphaFoldDB" id="A0A8H8DL39"/>
<feature type="non-terminal residue" evidence="2">
    <location>
        <position position="1"/>
    </location>
</feature>
<keyword evidence="3" id="KW-1185">Reference proteome</keyword>
<gene>
    <name evidence="2" type="ORF">BJ554DRAFT_5352</name>
</gene>
<dbReference type="EMBL" id="JAEFCI010002285">
    <property type="protein sequence ID" value="KAG5462336.1"/>
    <property type="molecule type" value="Genomic_DNA"/>
</dbReference>
<dbReference type="InterPro" id="IPR040357">
    <property type="entry name" value="Vma22/CCDC115"/>
</dbReference>
<proteinExistence type="predicted"/>
<evidence type="ECO:0000313" key="2">
    <source>
        <dbReference type="EMBL" id="KAG5462336.1"/>
    </source>
</evidence>
<comment type="caution">
    <text evidence="2">The sequence shown here is derived from an EMBL/GenBank/DDBJ whole genome shotgun (WGS) entry which is preliminary data.</text>
</comment>
<reference evidence="2 3" key="1">
    <citation type="journal article" name="Sci. Rep.">
        <title>Genome-scale phylogenetic analyses confirm Olpidium as the closest living zoosporic fungus to the non-flagellated, terrestrial fungi.</title>
        <authorList>
            <person name="Chang Y."/>
            <person name="Rochon D."/>
            <person name="Sekimoto S."/>
            <person name="Wang Y."/>
            <person name="Chovatia M."/>
            <person name="Sandor L."/>
            <person name="Salamov A."/>
            <person name="Grigoriev I.V."/>
            <person name="Stajich J.E."/>
            <person name="Spatafora J.W."/>
        </authorList>
    </citation>
    <scope>NUCLEOTIDE SEQUENCE [LARGE SCALE GENOMIC DNA]</scope>
    <source>
        <strain evidence="2">S191</strain>
    </source>
</reference>
<evidence type="ECO:0000313" key="3">
    <source>
        <dbReference type="Proteomes" id="UP000673691"/>
    </source>
</evidence>
<evidence type="ECO:0000256" key="1">
    <source>
        <dbReference type="SAM" id="MobiDB-lite"/>
    </source>
</evidence>
<name>A0A8H8DL39_9FUNG</name>
<feature type="region of interest" description="Disordered" evidence="1">
    <location>
        <begin position="55"/>
        <end position="98"/>
    </location>
</feature>
<dbReference type="Proteomes" id="UP000673691">
    <property type="component" value="Unassembled WGS sequence"/>
</dbReference>